<feature type="chain" id="PRO_5019491163" description="Lipoprotein" evidence="2">
    <location>
        <begin position="22"/>
        <end position="205"/>
    </location>
</feature>
<feature type="region of interest" description="Disordered" evidence="1">
    <location>
        <begin position="177"/>
        <end position="205"/>
    </location>
</feature>
<name>A0A410H5Z5_9GAMM</name>
<dbReference type="RefSeq" id="WP_128385546.1">
    <property type="nucleotide sequence ID" value="NZ_CP035033.1"/>
</dbReference>
<dbReference type="EMBL" id="CP035033">
    <property type="protein sequence ID" value="QAB16327.1"/>
    <property type="molecule type" value="Genomic_DNA"/>
</dbReference>
<dbReference type="KEGG" id="htr:EPV75_11990"/>
<organism evidence="3 4">
    <name type="scientific">Hydrogenovibrio thermophilus</name>
    <dbReference type="NCBI Taxonomy" id="265883"/>
    <lineage>
        <taxon>Bacteria</taxon>
        <taxon>Pseudomonadati</taxon>
        <taxon>Pseudomonadota</taxon>
        <taxon>Gammaproteobacteria</taxon>
        <taxon>Thiotrichales</taxon>
        <taxon>Piscirickettsiaceae</taxon>
        <taxon>Hydrogenovibrio</taxon>
    </lineage>
</organism>
<gene>
    <name evidence="3" type="ORF">EPV75_11990</name>
</gene>
<feature type="signal peptide" evidence="2">
    <location>
        <begin position="1"/>
        <end position="21"/>
    </location>
</feature>
<keyword evidence="2" id="KW-0732">Signal</keyword>
<reference evidence="3 4" key="1">
    <citation type="journal article" date="2018" name="Environ. Microbiol.">
        <title>Genomes of ubiquitous marine and hypersaline Hydrogenovibrio, Thiomicrorhabdus and Thiomicrospira spp. encode a diversity of mechanisms to sustain chemolithoautotrophy in heterogeneous environments.</title>
        <authorList>
            <person name="Scott K.M."/>
            <person name="Williams J."/>
            <person name="Porter C.M.B."/>
            <person name="Russel S."/>
            <person name="Harmer T.L."/>
            <person name="Paul J.H."/>
            <person name="Antonen K.M."/>
            <person name="Bridges M.K."/>
            <person name="Camper G.J."/>
            <person name="Campla C.K."/>
            <person name="Casella L.G."/>
            <person name="Chase E."/>
            <person name="Conrad J.W."/>
            <person name="Cruz M.C."/>
            <person name="Dunlap D.S."/>
            <person name="Duran L."/>
            <person name="Fahsbender E.M."/>
            <person name="Goldsmith D.B."/>
            <person name="Keeley R.F."/>
            <person name="Kondoff M.R."/>
            <person name="Kussy B.I."/>
            <person name="Lane M.K."/>
            <person name="Lawler S."/>
            <person name="Leigh B.A."/>
            <person name="Lewis C."/>
            <person name="Lostal L.M."/>
            <person name="Marking D."/>
            <person name="Mancera P.A."/>
            <person name="McClenthan E.C."/>
            <person name="McIntyre E.A."/>
            <person name="Mine J.A."/>
            <person name="Modi S."/>
            <person name="Moore B.D."/>
            <person name="Morgan W.A."/>
            <person name="Nelson K.M."/>
            <person name="Nguyen K.N."/>
            <person name="Ogburn N."/>
            <person name="Parrino D.G."/>
            <person name="Pedapudi A.D."/>
            <person name="Pelham R.P."/>
            <person name="Preece A.M."/>
            <person name="Rampersad E.A."/>
            <person name="Richardson J.C."/>
            <person name="Rodgers C.M."/>
            <person name="Schaffer B.L."/>
            <person name="Sheridan N.E."/>
            <person name="Solone M.R."/>
            <person name="Staley Z.R."/>
            <person name="Tabuchi M."/>
            <person name="Waide R.J."/>
            <person name="Wanjugi P.W."/>
            <person name="Young S."/>
            <person name="Clum A."/>
            <person name="Daum C."/>
            <person name="Huntemann M."/>
            <person name="Ivanova N."/>
            <person name="Kyrpides N."/>
            <person name="Mikhailova N."/>
            <person name="Palaniappan K."/>
            <person name="Pillay M."/>
            <person name="Reddy T.B.K."/>
            <person name="Shapiro N."/>
            <person name="Stamatis D."/>
            <person name="Varghese N."/>
            <person name="Woyke T."/>
            <person name="Boden R."/>
            <person name="Freyermuth S.K."/>
            <person name="Kerfeld C.A."/>
        </authorList>
    </citation>
    <scope>NUCLEOTIDE SEQUENCE [LARGE SCALE GENOMIC DNA]</scope>
    <source>
        <strain evidence="3 4">JR-2</strain>
    </source>
</reference>
<dbReference type="Proteomes" id="UP000285478">
    <property type="component" value="Chromosome"/>
</dbReference>
<evidence type="ECO:0000256" key="1">
    <source>
        <dbReference type="SAM" id="MobiDB-lite"/>
    </source>
</evidence>
<feature type="compositionally biased region" description="Polar residues" evidence="1">
    <location>
        <begin position="186"/>
        <end position="197"/>
    </location>
</feature>
<evidence type="ECO:0000313" key="4">
    <source>
        <dbReference type="Proteomes" id="UP000285478"/>
    </source>
</evidence>
<proteinExistence type="predicted"/>
<accession>A0A410H5Z5</accession>
<sequence>MTLVSTPVRLSVLLAFLSLSACSLTPPKSMMDVQAGYTFTLKKPVTVPAHDARAFIQDGQMTTHHGFNRYEQHCELEVKDLSRKPQVIQPGTFTITKVRIDSEAIASRQAPTVFYAMNDINPYPNQTLRDLPAHVNLADNDGGAGIDPTMDLVYLYLESKTQPNILRLTCAGSLSRGNPLDAPRSQRPQQKQINQILGSYGEVAP</sequence>
<keyword evidence="4" id="KW-1185">Reference proteome</keyword>
<evidence type="ECO:0000256" key="2">
    <source>
        <dbReference type="SAM" id="SignalP"/>
    </source>
</evidence>
<dbReference type="AlphaFoldDB" id="A0A410H5Z5"/>
<protein>
    <recommendedName>
        <fullName evidence="5">Lipoprotein</fullName>
    </recommendedName>
</protein>
<evidence type="ECO:0000313" key="3">
    <source>
        <dbReference type="EMBL" id="QAB16327.1"/>
    </source>
</evidence>
<evidence type="ECO:0008006" key="5">
    <source>
        <dbReference type="Google" id="ProtNLM"/>
    </source>
</evidence>